<evidence type="ECO:0000313" key="4">
    <source>
        <dbReference type="Proteomes" id="UP001595526"/>
    </source>
</evidence>
<dbReference type="Gene3D" id="3.40.50.720">
    <property type="entry name" value="NAD(P)-binding Rossmann-like Domain"/>
    <property type="match status" value="1"/>
</dbReference>
<proteinExistence type="predicted"/>
<dbReference type="Gene3D" id="3.30.360.10">
    <property type="entry name" value="Dihydrodipicolinate Reductase, domain 2"/>
    <property type="match status" value="1"/>
</dbReference>
<feature type="domain" description="GFO/IDH/MocA-like oxidoreductase" evidence="2">
    <location>
        <begin position="150"/>
        <end position="282"/>
    </location>
</feature>
<evidence type="ECO:0000259" key="1">
    <source>
        <dbReference type="Pfam" id="PF01408"/>
    </source>
</evidence>
<dbReference type="Pfam" id="PF01408">
    <property type="entry name" value="GFO_IDH_MocA"/>
    <property type="match status" value="1"/>
</dbReference>
<accession>A0ABV7JM42</accession>
<organism evidence="3 4">
    <name type="scientific">Parapedobacter deserti</name>
    <dbReference type="NCBI Taxonomy" id="1912957"/>
    <lineage>
        <taxon>Bacteria</taxon>
        <taxon>Pseudomonadati</taxon>
        <taxon>Bacteroidota</taxon>
        <taxon>Sphingobacteriia</taxon>
        <taxon>Sphingobacteriales</taxon>
        <taxon>Sphingobacteriaceae</taxon>
        <taxon>Parapedobacter</taxon>
    </lineage>
</organism>
<dbReference type="InterPro" id="IPR000683">
    <property type="entry name" value="Gfo/Idh/MocA-like_OxRdtase_N"/>
</dbReference>
<dbReference type="InterPro" id="IPR036291">
    <property type="entry name" value="NAD(P)-bd_dom_sf"/>
</dbReference>
<dbReference type="SUPFAM" id="SSF51735">
    <property type="entry name" value="NAD(P)-binding Rossmann-fold domains"/>
    <property type="match status" value="1"/>
</dbReference>
<comment type="caution">
    <text evidence="3">The sequence shown here is derived from an EMBL/GenBank/DDBJ whole genome shotgun (WGS) entry which is preliminary data.</text>
</comment>
<protein>
    <submittedName>
        <fullName evidence="3">Gfo/Idh/MocA family protein</fullName>
    </submittedName>
</protein>
<dbReference type="PANTHER" id="PTHR43708">
    <property type="entry name" value="CONSERVED EXPRESSED OXIDOREDUCTASE (EUROFUNG)"/>
    <property type="match status" value="1"/>
</dbReference>
<feature type="domain" description="Gfo/Idh/MocA-like oxidoreductase N-terminal" evidence="1">
    <location>
        <begin position="10"/>
        <end position="139"/>
    </location>
</feature>
<dbReference type="EMBL" id="JBHRTA010000008">
    <property type="protein sequence ID" value="MFC3196407.1"/>
    <property type="molecule type" value="Genomic_DNA"/>
</dbReference>
<sequence length="390" mass="42966">MVNKSINRKLRMGMIGGGKGAFIGEVHRIAANMDGLIELVCGAFSSDPGRSKASGEALFLPTNRIYANYQEMIAEERKLPEGERMDFVSIVTPNHLHFGPAMLALENGFHVVLDKPMTFDLDEAKQLNKKVEETGLLFLLTHTYAGYPMVRQARKLVRDGAFGKIRKIYVEYPQGWLSRPSEGEGNKQASWRTDPAKSGKSGCMGDIGTHALHLAEFISGLRTTRLCASLYTYVEGRRLEDDGNVLLQFDNGASGVLIASQVAAGEENALKIRIYGENGGLEWSQQEPNSLLVKWLDQPLQVYRAAAGGMSPDVAAFCRTPGGHPEGYLEAFANLYKSFSWALGARLAGTHWQPGEYDFPSVSDGVRGMAFLDCVIRSNESDEKWTEFTV</sequence>
<dbReference type="SUPFAM" id="SSF55347">
    <property type="entry name" value="Glyceraldehyde-3-phosphate dehydrogenase-like, C-terminal domain"/>
    <property type="match status" value="1"/>
</dbReference>
<dbReference type="Pfam" id="PF22725">
    <property type="entry name" value="GFO_IDH_MocA_C3"/>
    <property type="match status" value="1"/>
</dbReference>
<keyword evidence="4" id="KW-1185">Reference proteome</keyword>
<dbReference type="InterPro" id="IPR051317">
    <property type="entry name" value="Gfo/Idh/MocA_oxidoreduct"/>
</dbReference>
<dbReference type="RefSeq" id="WP_379019088.1">
    <property type="nucleotide sequence ID" value="NZ_JBHRTA010000008.1"/>
</dbReference>
<reference evidence="4" key="1">
    <citation type="journal article" date="2019" name="Int. J. Syst. Evol. Microbiol.">
        <title>The Global Catalogue of Microorganisms (GCM) 10K type strain sequencing project: providing services to taxonomists for standard genome sequencing and annotation.</title>
        <authorList>
            <consortium name="The Broad Institute Genomics Platform"/>
            <consortium name="The Broad Institute Genome Sequencing Center for Infectious Disease"/>
            <person name="Wu L."/>
            <person name="Ma J."/>
        </authorList>
    </citation>
    <scope>NUCLEOTIDE SEQUENCE [LARGE SCALE GENOMIC DNA]</scope>
    <source>
        <strain evidence="4">KCTC 52416</strain>
    </source>
</reference>
<dbReference type="Proteomes" id="UP001595526">
    <property type="component" value="Unassembled WGS sequence"/>
</dbReference>
<name>A0ABV7JM42_9SPHI</name>
<dbReference type="PANTHER" id="PTHR43708:SF3">
    <property type="entry name" value="OXIDOREDUCTASE"/>
    <property type="match status" value="1"/>
</dbReference>
<gene>
    <name evidence="3" type="ORF">ACFOET_02150</name>
</gene>
<dbReference type="InterPro" id="IPR055170">
    <property type="entry name" value="GFO_IDH_MocA-like_dom"/>
</dbReference>
<evidence type="ECO:0000313" key="3">
    <source>
        <dbReference type="EMBL" id="MFC3196407.1"/>
    </source>
</evidence>
<evidence type="ECO:0000259" key="2">
    <source>
        <dbReference type="Pfam" id="PF22725"/>
    </source>
</evidence>